<evidence type="ECO:0000256" key="3">
    <source>
        <dbReference type="ARBA" id="ARBA00023163"/>
    </source>
</evidence>
<feature type="domain" description="PPC" evidence="8">
    <location>
        <begin position="139"/>
        <end position="278"/>
    </location>
</feature>
<comment type="subcellular location">
    <subcellularLocation>
        <location evidence="5">Nucleus</location>
    </subcellularLocation>
</comment>
<dbReference type="AlphaFoldDB" id="A0A6J1K446"/>
<feature type="compositionally biased region" description="Basic residues" evidence="6">
    <location>
        <begin position="74"/>
        <end position="84"/>
    </location>
</feature>
<keyword evidence="7" id="KW-0472">Membrane</keyword>
<evidence type="ECO:0000313" key="9">
    <source>
        <dbReference type="Proteomes" id="UP000504608"/>
    </source>
</evidence>
<evidence type="ECO:0000256" key="5">
    <source>
        <dbReference type="RuleBase" id="RU367031"/>
    </source>
</evidence>
<dbReference type="SUPFAM" id="SSF117856">
    <property type="entry name" value="AF0104/ALDC/Ptd012-like"/>
    <property type="match status" value="1"/>
</dbReference>
<dbReference type="InterPro" id="IPR005175">
    <property type="entry name" value="PPC_dom"/>
</dbReference>
<comment type="domain">
    <text evidence="5">The PPC domain mediates interactions between AHL proteins.</text>
</comment>
<keyword evidence="3 5" id="KW-0804">Transcription</keyword>
<dbReference type="GO" id="GO:0003680">
    <property type="term" value="F:minor groove of adenine-thymine-rich DNA binding"/>
    <property type="evidence" value="ECO:0007669"/>
    <property type="project" value="UniProtKB-UniRule"/>
</dbReference>
<protein>
    <recommendedName>
        <fullName evidence="5">AT-hook motif nuclear-localized protein</fullName>
    </recommendedName>
</protein>
<keyword evidence="7" id="KW-1133">Transmembrane helix</keyword>
<evidence type="ECO:0000256" key="4">
    <source>
        <dbReference type="ARBA" id="ARBA00023242"/>
    </source>
</evidence>
<sequence length="295" mass="31640">MLALTNPEVQSIREEVFSMEDQNLTAESESLTDLKSTTTEINEATDDEDTSIGNSGIVGERHLEELSSGEVISKKKRRGRPRRKAAIDLEKPSSPSSQGSLSSSANSRNTSKRRRGRPPNSGRLQLLASLGGFAWDTAGGSFTPHILHIPKGEDIVKGLSRFSKKGPRAICIISAVGSVSSVHLRQVDAEPNTTQKFQGMFEILRITGSFVGQMNGKRTKVGQVSISLAHPDGRVFGGVVASALIAATPIQIVVASFKQRIIPAVKRMHTPAHNSQPSAGTDEEEVCDAPGTPQH</sequence>
<keyword evidence="2 5" id="KW-0238">DNA-binding</keyword>
<feature type="region of interest" description="Disordered" evidence="6">
    <location>
        <begin position="13"/>
        <end position="123"/>
    </location>
</feature>
<dbReference type="Gene3D" id="3.30.1330.80">
    <property type="entry name" value="Hypothetical protein, similar to alpha- acetolactate decarboxylase, domain 2"/>
    <property type="match status" value="1"/>
</dbReference>
<evidence type="ECO:0000256" key="7">
    <source>
        <dbReference type="SAM" id="Phobius"/>
    </source>
</evidence>
<dbReference type="GO" id="GO:0005634">
    <property type="term" value="C:nucleus"/>
    <property type="evidence" value="ECO:0007669"/>
    <property type="project" value="UniProtKB-SubCell"/>
</dbReference>
<evidence type="ECO:0000259" key="8">
    <source>
        <dbReference type="PROSITE" id="PS51742"/>
    </source>
</evidence>
<dbReference type="PROSITE" id="PS51742">
    <property type="entry name" value="PPC"/>
    <property type="match status" value="1"/>
</dbReference>
<keyword evidence="7" id="KW-0812">Transmembrane</keyword>
<gene>
    <name evidence="10" type="primary">LOC111491516</name>
</gene>
<dbReference type="CDD" id="cd11378">
    <property type="entry name" value="DUF296"/>
    <property type="match status" value="1"/>
</dbReference>
<keyword evidence="1 5" id="KW-0805">Transcription regulation</keyword>
<dbReference type="PANTHER" id="PTHR31500:SF45">
    <property type="entry name" value="AT-HOOK MOTIF NUCLEAR-LOCALIZED PROTEIN"/>
    <property type="match status" value="1"/>
</dbReference>
<dbReference type="KEGG" id="cmax:111491516"/>
<keyword evidence="9" id="KW-1185">Reference proteome</keyword>
<evidence type="ECO:0000256" key="1">
    <source>
        <dbReference type="ARBA" id="ARBA00023015"/>
    </source>
</evidence>
<name>A0A6J1K446_CUCMA</name>
<proteinExistence type="predicted"/>
<feature type="region of interest" description="Disordered" evidence="6">
    <location>
        <begin position="270"/>
        <end position="295"/>
    </location>
</feature>
<evidence type="ECO:0000256" key="6">
    <source>
        <dbReference type="SAM" id="MobiDB-lite"/>
    </source>
</evidence>
<dbReference type="GeneID" id="111491516"/>
<keyword evidence="4 5" id="KW-0539">Nucleus</keyword>
<dbReference type="Pfam" id="PF03479">
    <property type="entry name" value="PCC"/>
    <property type="match status" value="1"/>
</dbReference>
<dbReference type="RefSeq" id="XP_022996226.1">
    <property type="nucleotide sequence ID" value="XM_023140458.1"/>
</dbReference>
<feature type="transmembrane region" description="Helical" evidence="7">
    <location>
        <begin position="235"/>
        <end position="257"/>
    </location>
</feature>
<feature type="compositionally biased region" description="Polar residues" evidence="6">
    <location>
        <begin position="20"/>
        <end position="42"/>
    </location>
</feature>
<dbReference type="OrthoDB" id="1588495at2759"/>
<dbReference type="PANTHER" id="PTHR31500">
    <property type="entry name" value="AT-HOOK MOTIF NUCLEAR-LOCALIZED PROTEIN 9"/>
    <property type="match status" value="1"/>
</dbReference>
<organism evidence="9 10">
    <name type="scientific">Cucurbita maxima</name>
    <name type="common">Pumpkin</name>
    <name type="synonym">Winter squash</name>
    <dbReference type="NCBI Taxonomy" id="3661"/>
    <lineage>
        <taxon>Eukaryota</taxon>
        <taxon>Viridiplantae</taxon>
        <taxon>Streptophyta</taxon>
        <taxon>Embryophyta</taxon>
        <taxon>Tracheophyta</taxon>
        <taxon>Spermatophyta</taxon>
        <taxon>Magnoliopsida</taxon>
        <taxon>eudicotyledons</taxon>
        <taxon>Gunneridae</taxon>
        <taxon>Pentapetalae</taxon>
        <taxon>rosids</taxon>
        <taxon>fabids</taxon>
        <taxon>Cucurbitales</taxon>
        <taxon>Cucurbitaceae</taxon>
        <taxon>Cucurbiteae</taxon>
        <taxon>Cucurbita</taxon>
    </lineage>
</organism>
<comment type="function">
    <text evidence="5">Transcription factor that specifically binds AT-rich DNA sequences related to the nuclear matrix attachment regions (MARs).</text>
</comment>
<evidence type="ECO:0000256" key="2">
    <source>
        <dbReference type="ARBA" id="ARBA00023125"/>
    </source>
</evidence>
<reference evidence="10" key="1">
    <citation type="submission" date="2025-08" db="UniProtKB">
        <authorList>
            <consortium name="RefSeq"/>
        </authorList>
    </citation>
    <scope>IDENTIFICATION</scope>
    <source>
        <tissue evidence="10">Young leaves</tissue>
    </source>
</reference>
<feature type="compositionally biased region" description="Low complexity" evidence="6">
    <location>
        <begin position="93"/>
        <end position="109"/>
    </location>
</feature>
<evidence type="ECO:0000313" key="10">
    <source>
        <dbReference type="RefSeq" id="XP_022996226.1"/>
    </source>
</evidence>
<accession>A0A6J1K446</accession>
<dbReference type="Proteomes" id="UP000504608">
    <property type="component" value="Unplaced"/>
</dbReference>
<dbReference type="InterPro" id="IPR039605">
    <property type="entry name" value="AHL"/>
</dbReference>